<reference evidence="2 3" key="1">
    <citation type="submission" date="2018-11" db="EMBL/GenBank/DDBJ databases">
        <title>Rufibacter latericius sp. nov., isolated from water in Baiyang Lake.</title>
        <authorList>
            <person name="Yang Y."/>
        </authorList>
    </citation>
    <scope>NUCLEOTIDE SEQUENCE [LARGE SCALE GENOMIC DNA]</scope>
    <source>
        <strain evidence="2 3">R-22-1c-1</strain>
    </source>
</reference>
<dbReference type="Proteomes" id="UP000272117">
    <property type="component" value="Unassembled WGS sequence"/>
</dbReference>
<keyword evidence="1" id="KW-0732">Signal</keyword>
<dbReference type="RefSeq" id="WP_123126232.1">
    <property type="nucleotide sequence ID" value="NZ_RJJD01000003.1"/>
</dbReference>
<proteinExistence type="predicted"/>
<dbReference type="EMBL" id="RJJD01000003">
    <property type="protein sequence ID" value="RNI29173.1"/>
    <property type="molecule type" value="Genomic_DNA"/>
</dbReference>
<evidence type="ECO:0000313" key="2">
    <source>
        <dbReference type="EMBL" id="RNI29173.1"/>
    </source>
</evidence>
<feature type="signal peptide" evidence="1">
    <location>
        <begin position="1"/>
        <end position="19"/>
    </location>
</feature>
<comment type="caution">
    <text evidence="2">The sequence shown here is derived from an EMBL/GenBank/DDBJ whole genome shotgun (WGS) entry which is preliminary data.</text>
</comment>
<keyword evidence="3" id="KW-1185">Reference proteome</keyword>
<feature type="chain" id="PRO_5018038945" evidence="1">
    <location>
        <begin position="20"/>
        <end position="261"/>
    </location>
</feature>
<sequence length="261" mass="29020">MKKLFYLLLFFLSSMVLLPSCDLFDDDDPEPNDGLQIYRGATVDIGNGKATAWISVNNEDEPVELGLELTNGALQDLPHTNFSVASVPLPDQAKELTPFDHIQIDWASQGHGMPGPTGPSFIDPHYDIRFFMTSLQERMTIPAPTDPSAKFDVLPPTGYMPADYFPGGSRLPGIGRHWADGLGFLGMTNAMVLGSYNGKFTFVSPIVTITELQSRNKTSTTFSQPQYFQESNTYYPTKYNIYADETGEQNHQVTLSDFVLR</sequence>
<dbReference type="CDD" id="cd11669">
    <property type="entry name" value="TTHB210-like"/>
    <property type="match status" value="1"/>
</dbReference>
<dbReference type="AlphaFoldDB" id="A0A3M9MWA3"/>
<evidence type="ECO:0000313" key="3">
    <source>
        <dbReference type="Proteomes" id="UP000272117"/>
    </source>
</evidence>
<organism evidence="2 3">
    <name type="scientific">Rufibacter latericius</name>
    <dbReference type="NCBI Taxonomy" id="2487040"/>
    <lineage>
        <taxon>Bacteria</taxon>
        <taxon>Pseudomonadati</taxon>
        <taxon>Bacteroidota</taxon>
        <taxon>Cytophagia</taxon>
        <taxon>Cytophagales</taxon>
        <taxon>Hymenobacteraceae</taxon>
        <taxon>Rufibacter</taxon>
    </lineage>
</organism>
<dbReference type="InterPro" id="IPR033786">
    <property type="entry name" value="TTHB210-like"/>
</dbReference>
<protein>
    <submittedName>
        <fullName evidence="2">Uncharacterized protein</fullName>
    </submittedName>
</protein>
<dbReference type="OrthoDB" id="2867208at2"/>
<evidence type="ECO:0000256" key="1">
    <source>
        <dbReference type="SAM" id="SignalP"/>
    </source>
</evidence>
<name>A0A3M9MWA3_9BACT</name>
<accession>A0A3M9MWA3</accession>
<gene>
    <name evidence="2" type="ORF">EFB08_07040</name>
</gene>